<evidence type="ECO:0000313" key="2">
    <source>
        <dbReference type="EMBL" id="PIS17182.1"/>
    </source>
</evidence>
<feature type="transmembrane region" description="Helical" evidence="1">
    <location>
        <begin position="7"/>
        <end position="34"/>
    </location>
</feature>
<sequence length="150" mass="16489">MLLTPHILAGVVIATKFPNPVLGLIFAFLSHYFLDLPPQTEYSIQNIKEGRWNKTVPDFLKVLSDIVLGAIVVFLIVGYSPFVLAAAVLAVLPDGITFLSCIFPKNKALVAHQKVHVAINNIGKNKKIPAFWGIFSQIAVIVIAIIFLLR</sequence>
<proteinExistence type="predicted"/>
<organism evidence="2 3">
    <name type="scientific">Candidatus Nealsonbacteria bacterium CG09_land_8_20_14_0_10_42_14</name>
    <dbReference type="NCBI Taxonomy" id="1974707"/>
    <lineage>
        <taxon>Bacteria</taxon>
        <taxon>Candidatus Nealsoniibacteriota</taxon>
    </lineage>
</organism>
<dbReference type="AlphaFoldDB" id="A0A2H0WX04"/>
<keyword evidence="1" id="KW-0812">Transmembrane</keyword>
<feature type="transmembrane region" description="Helical" evidence="1">
    <location>
        <begin position="66"/>
        <end position="92"/>
    </location>
</feature>
<evidence type="ECO:0000313" key="3">
    <source>
        <dbReference type="Proteomes" id="UP000229675"/>
    </source>
</evidence>
<dbReference type="EMBL" id="PEZD01000043">
    <property type="protein sequence ID" value="PIS17182.1"/>
    <property type="molecule type" value="Genomic_DNA"/>
</dbReference>
<reference evidence="3" key="1">
    <citation type="submission" date="2017-09" db="EMBL/GenBank/DDBJ databases">
        <title>Depth-based differentiation of microbial function through sediment-hosted aquifers and enrichment of novel symbionts in the deep terrestrial subsurface.</title>
        <authorList>
            <person name="Probst A.J."/>
            <person name="Ladd B."/>
            <person name="Jarett J.K."/>
            <person name="Geller-Mcgrath D.E."/>
            <person name="Sieber C.M.K."/>
            <person name="Emerson J.B."/>
            <person name="Anantharaman K."/>
            <person name="Thomas B.C."/>
            <person name="Malmstrom R."/>
            <person name="Stieglmeier M."/>
            <person name="Klingl A."/>
            <person name="Woyke T."/>
            <person name="Ryan C.M."/>
            <person name="Banfield J.F."/>
        </authorList>
    </citation>
    <scope>NUCLEOTIDE SEQUENCE [LARGE SCALE GENOMIC DNA]</scope>
</reference>
<keyword evidence="1" id="KW-1133">Transmembrane helix</keyword>
<evidence type="ECO:0000256" key="1">
    <source>
        <dbReference type="SAM" id="Phobius"/>
    </source>
</evidence>
<comment type="caution">
    <text evidence="2">The sequence shown here is derived from an EMBL/GenBank/DDBJ whole genome shotgun (WGS) entry which is preliminary data.</text>
</comment>
<accession>A0A2H0WX04</accession>
<protein>
    <submittedName>
        <fullName evidence="2">Uncharacterized protein</fullName>
    </submittedName>
</protein>
<feature type="transmembrane region" description="Helical" evidence="1">
    <location>
        <begin position="130"/>
        <end position="149"/>
    </location>
</feature>
<keyword evidence="1" id="KW-0472">Membrane</keyword>
<dbReference type="Proteomes" id="UP000229675">
    <property type="component" value="Unassembled WGS sequence"/>
</dbReference>
<name>A0A2H0WX04_9BACT</name>
<gene>
    <name evidence="2" type="ORF">COT59_01985</name>
</gene>